<comment type="function">
    <text evidence="8">Essential cell division protein.</text>
</comment>
<evidence type="ECO:0000313" key="11">
    <source>
        <dbReference type="Proteomes" id="UP000535511"/>
    </source>
</evidence>
<dbReference type="Proteomes" id="UP000535511">
    <property type="component" value="Unassembled WGS sequence"/>
</dbReference>
<keyword evidence="5 8" id="KW-1133">Transmembrane helix</keyword>
<dbReference type="Pfam" id="PF03799">
    <property type="entry name" value="FtsQ_DivIB_C"/>
    <property type="match status" value="1"/>
</dbReference>
<keyword evidence="11" id="KW-1185">Reference proteome</keyword>
<dbReference type="AlphaFoldDB" id="A0A7Y9E5U4"/>
<dbReference type="PROSITE" id="PS51779">
    <property type="entry name" value="POTRA"/>
    <property type="match status" value="1"/>
</dbReference>
<accession>A0A7Y9E5U4</accession>
<dbReference type="Gene3D" id="3.10.20.310">
    <property type="entry name" value="membrane protein fhac"/>
    <property type="match status" value="1"/>
</dbReference>
<evidence type="ECO:0000256" key="3">
    <source>
        <dbReference type="ARBA" id="ARBA00022618"/>
    </source>
</evidence>
<dbReference type="GO" id="GO:0005886">
    <property type="term" value="C:plasma membrane"/>
    <property type="evidence" value="ECO:0007669"/>
    <property type="project" value="UniProtKB-SubCell"/>
</dbReference>
<evidence type="ECO:0000259" key="9">
    <source>
        <dbReference type="PROSITE" id="PS51779"/>
    </source>
</evidence>
<keyword evidence="4 8" id="KW-0812">Transmembrane</keyword>
<dbReference type="RefSeq" id="WP_343052024.1">
    <property type="nucleotide sequence ID" value="NZ_JACCBG010000001.1"/>
</dbReference>
<dbReference type="InterPro" id="IPR026579">
    <property type="entry name" value="FtsQ"/>
</dbReference>
<evidence type="ECO:0000256" key="1">
    <source>
        <dbReference type="ARBA" id="ARBA00004370"/>
    </source>
</evidence>
<reference evidence="10 11" key="1">
    <citation type="submission" date="2020-07" db="EMBL/GenBank/DDBJ databases">
        <title>Sequencing the genomes of 1000 actinobacteria strains.</title>
        <authorList>
            <person name="Klenk H.-P."/>
        </authorList>
    </citation>
    <scope>NUCLEOTIDE SEQUENCE [LARGE SCALE GENOMIC DNA]</scope>
    <source>
        <strain evidence="10 11">DSM 21350</strain>
    </source>
</reference>
<keyword evidence="7 8" id="KW-0131">Cell cycle</keyword>
<keyword evidence="6 8" id="KW-0472">Membrane</keyword>
<dbReference type="InterPro" id="IPR013685">
    <property type="entry name" value="POTRA_FtsQ_type"/>
</dbReference>
<gene>
    <name evidence="8" type="primary">ftsQ</name>
    <name evidence="10" type="ORF">BJZ21_001563</name>
</gene>
<evidence type="ECO:0000256" key="8">
    <source>
        <dbReference type="HAMAP-Rule" id="MF_00911"/>
    </source>
</evidence>
<dbReference type="GO" id="GO:0043093">
    <property type="term" value="P:FtsZ-dependent cytokinesis"/>
    <property type="evidence" value="ECO:0007669"/>
    <property type="project" value="UniProtKB-UniRule"/>
</dbReference>
<sequence length="243" mass="26334">MTDTEQSLRRTRSRFARRQWARRWLRWKAVLAVLLLLGLVLAGVWAVYFSSFLAVSGVEVTGADTVGAARIRAAAAVPTGEPLAKVDLAQIRSRVQALAAVRSADVSRQWPDQVLIKVRERTAVAVVEIGGQLRGMDADGVVFRSYRHAPPQLPHIQTSAGTRAEALAEGAKVVAALPSDLAAKVDHVEVETVDQITLVLRDGRVVKWGSAEQSDLKAEVVAALLHQPGQEYDVTVPGQPTVR</sequence>
<dbReference type="HAMAP" id="MF_00911">
    <property type="entry name" value="FtsQ_subfam"/>
    <property type="match status" value="1"/>
</dbReference>
<dbReference type="GO" id="GO:0090529">
    <property type="term" value="P:cell septum assembly"/>
    <property type="evidence" value="ECO:0007669"/>
    <property type="project" value="InterPro"/>
</dbReference>
<comment type="similarity">
    <text evidence="8">Belongs to the FtsQ/DivIB family. FtsQ subfamily.</text>
</comment>
<evidence type="ECO:0000256" key="6">
    <source>
        <dbReference type="ARBA" id="ARBA00023136"/>
    </source>
</evidence>
<keyword evidence="2 8" id="KW-1003">Cell membrane</keyword>
<name>A0A7Y9E5U4_9ACTN</name>
<dbReference type="Pfam" id="PF08478">
    <property type="entry name" value="POTRA_1"/>
    <property type="match status" value="1"/>
</dbReference>
<evidence type="ECO:0000256" key="4">
    <source>
        <dbReference type="ARBA" id="ARBA00022692"/>
    </source>
</evidence>
<dbReference type="InterPro" id="IPR005548">
    <property type="entry name" value="Cell_div_FtsQ/DivIB_C"/>
</dbReference>
<feature type="domain" description="POTRA" evidence="9">
    <location>
        <begin position="53"/>
        <end position="121"/>
    </location>
</feature>
<dbReference type="GO" id="GO:0032153">
    <property type="term" value="C:cell division site"/>
    <property type="evidence" value="ECO:0007669"/>
    <property type="project" value="UniProtKB-UniRule"/>
</dbReference>
<comment type="subcellular location">
    <subcellularLocation>
        <location evidence="8">Cell membrane</location>
        <topology evidence="8">Single-pass type II membrane protein</topology>
    </subcellularLocation>
    <subcellularLocation>
        <location evidence="1">Membrane</location>
    </subcellularLocation>
    <text evidence="8">Localizes to the division septum.</text>
</comment>
<evidence type="ECO:0000256" key="5">
    <source>
        <dbReference type="ARBA" id="ARBA00022989"/>
    </source>
</evidence>
<dbReference type="PANTHER" id="PTHR37820:SF1">
    <property type="entry name" value="CELL DIVISION PROTEIN FTSQ"/>
    <property type="match status" value="1"/>
</dbReference>
<dbReference type="InterPro" id="IPR034746">
    <property type="entry name" value="POTRA"/>
</dbReference>
<dbReference type="InterPro" id="IPR050487">
    <property type="entry name" value="FtsQ_DivIB"/>
</dbReference>
<proteinExistence type="inferred from homology"/>
<comment type="caution">
    <text evidence="10">The sequence shown here is derived from an EMBL/GenBank/DDBJ whole genome shotgun (WGS) entry which is preliminary data.</text>
</comment>
<protein>
    <recommendedName>
        <fullName evidence="8">Cell division protein FtsQ</fullName>
    </recommendedName>
</protein>
<dbReference type="EMBL" id="JACCBG010000001">
    <property type="protein sequence ID" value="NYD41480.1"/>
    <property type="molecule type" value="Genomic_DNA"/>
</dbReference>
<evidence type="ECO:0000256" key="7">
    <source>
        <dbReference type="ARBA" id="ARBA00023306"/>
    </source>
</evidence>
<dbReference type="PANTHER" id="PTHR37820">
    <property type="entry name" value="CELL DIVISION PROTEIN DIVIB"/>
    <property type="match status" value="1"/>
</dbReference>
<keyword evidence="3 8" id="KW-0132">Cell division</keyword>
<organism evidence="10 11">
    <name type="scientific">Nocardioides panaciterrulae</name>
    <dbReference type="NCBI Taxonomy" id="661492"/>
    <lineage>
        <taxon>Bacteria</taxon>
        <taxon>Bacillati</taxon>
        <taxon>Actinomycetota</taxon>
        <taxon>Actinomycetes</taxon>
        <taxon>Propionibacteriales</taxon>
        <taxon>Nocardioidaceae</taxon>
        <taxon>Nocardioides</taxon>
    </lineage>
</organism>
<evidence type="ECO:0000256" key="2">
    <source>
        <dbReference type="ARBA" id="ARBA00022475"/>
    </source>
</evidence>
<evidence type="ECO:0000313" key="10">
    <source>
        <dbReference type="EMBL" id="NYD41480.1"/>
    </source>
</evidence>